<proteinExistence type="predicted"/>
<dbReference type="EMBL" id="DUJN01000004">
    <property type="protein sequence ID" value="HII61024.1"/>
    <property type="molecule type" value="Genomic_DNA"/>
</dbReference>
<dbReference type="Proteomes" id="UP000617544">
    <property type="component" value="Unassembled WGS sequence"/>
</dbReference>
<organism evidence="1 2">
    <name type="scientific">Pyrococcus horikoshii</name>
    <dbReference type="NCBI Taxonomy" id="53953"/>
    <lineage>
        <taxon>Archaea</taxon>
        <taxon>Methanobacteriati</taxon>
        <taxon>Methanobacteriota</taxon>
        <taxon>Thermococci</taxon>
        <taxon>Thermococcales</taxon>
        <taxon>Thermococcaceae</taxon>
        <taxon>Pyrococcus</taxon>
    </lineage>
</organism>
<protein>
    <submittedName>
        <fullName evidence="1">Uncharacterized protein</fullName>
    </submittedName>
</protein>
<dbReference type="AlphaFoldDB" id="A0A832WK67"/>
<evidence type="ECO:0000313" key="2">
    <source>
        <dbReference type="Proteomes" id="UP000617544"/>
    </source>
</evidence>
<gene>
    <name evidence="1" type="ORF">HA331_04600</name>
</gene>
<comment type="caution">
    <text evidence="1">The sequence shown here is derived from an EMBL/GenBank/DDBJ whole genome shotgun (WGS) entry which is preliminary data.</text>
</comment>
<dbReference type="RefSeq" id="WP_048053111.1">
    <property type="nucleotide sequence ID" value="NZ_DUJN01000004.1"/>
</dbReference>
<sequence length="59" mass="7066">MSFFKNFIGKRVKKREGLKFTWKGALRELKSRYSSVELQHKALEWWISPKAGDFQKKGY</sequence>
<accession>A0A832WK67</accession>
<name>A0A832WK67_PYRHR</name>
<reference evidence="1" key="1">
    <citation type="journal article" date="2020" name="bioRxiv">
        <title>A rank-normalized archaeal taxonomy based on genome phylogeny resolves widespread incomplete and uneven classifications.</title>
        <authorList>
            <person name="Rinke C."/>
            <person name="Chuvochina M."/>
            <person name="Mussig A.J."/>
            <person name="Chaumeil P.-A."/>
            <person name="Waite D.W."/>
            <person name="Whitman W.B."/>
            <person name="Parks D.H."/>
            <person name="Hugenholtz P."/>
        </authorList>
    </citation>
    <scope>NUCLEOTIDE SEQUENCE</scope>
    <source>
        <strain evidence="1">UBA8834</strain>
    </source>
</reference>
<dbReference type="GeneID" id="1444282"/>
<evidence type="ECO:0000313" key="1">
    <source>
        <dbReference type="EMBL" id="HII61024.1"/>
    </source>
</evidence>